<organism evidence="1 2">
    <name type="scientific">Sphingobacterium thermophilum</name>
    <dbReference type="NCBI Taxonomy" id="768534"/>
    <lineage>
        <taxon>Bacteria</taxon>
        <taxon>Pseudomonadati</taxon>
        <taxon>Bacteroidota</taxon>
        <taxon>Sphingobacteriia</taxon>
        <taxon>Sphingobacteriales</taxon>
        <taxon>Sphingobacteriaceae</taxon>
        <taxon>Sphingobacterium</taxon>
    </lineage>
</organism>
<evidence type="ECO:0000313" key="1">
    <source>
        <dbReference type="EMBL" id="GAA4521205.1"/>
    </source>
</evidence>
<dbReference type="EMBL" id="BAABGR010000044">
    <property type="protein sequence ID" value="GAA4521205.1"/>
    <property type="molecule type" value="Genomic_DNA"/>
</dbReference>
<comment type="caution">
    <text evidence="1">The sequence shown here is derived from an EMBL/GenBank/DDBJ whole genome shotgun (WGS) entry which is preliminary data.</text>
</comment>
<proteinExistence type="predicted"/>
<sequence>MSSHHVVRENQEPALVVEEVQALSEEYLGQLLEWSPTLITTPQQIDYFLMQDIKIDVLYGVSTDQYQEDIKVILPEKDFLTDSIQYLIAHGHKAVNILTKTISEHILSFADAINIVLFCEGIRYVVIREKYEKWKTKGDRMFVEPSQIKSFNGLRYVEGNIFQVEQDGFVALEMNTDQYIIVGEEV</sequence>
<dbReference type="RefSeq" id="WP_345069211.1">
    <property type="nucleotide sequence ID" value="NZ_BAABGR010000044.1"/>
</dbReference>
<dbReference type="Proteomes" id="UP001500394">
    <property type="component" value="Unassembled WGS sequence"/>
</dbReference>
<name>A0ABP8R8X3_9SPHI</name>
<gene>
    <name evidence="1" type="ORF">GCM10023173_26360</name>
</gene>
<accession>A0ABP8R8X3</accession>
<keyword evidence="2" id="KW-1185">Reference proteome</keyword>
<evidence type="ECO:0000313" key="2">
    <source>
        <dbReference type="Proteomes" id="UP001500394"/>
    </source>
</evidence>
<protein>
    <submittedName>
        <fullName evidence="1">Thiamine diphosphokinase</fullName>
    </submittedName>
</protein>
<reference evidence="2" key="1">
    <citation type="journal article" date="2019" name="Int. J. Syst. Evol. Microbiol.">
        <title>The Global Catalogue of Microorganisms (GCM) 10K type strain sequencing project: providing services to taxonomists for standard genome sequencing and annotation.</title>
        <authorList>
            <consortium name="The Broad Institute Genomics Platform"/>
            <consortium name="The Broad Institute Genome Sequencing Center for Infectious Disease"/>
            <person name="Wu L."/>
            <person name="Ma J."/>
        </authorList>
    </citation>
    <scope>NUCLEOTIDE SEQUENCE [LARGE SCALE GENOMIC DNA]</scope>
    <source>
        <strain evidence="2">JCM 17858</strain>
    </source>
</reference>